<dbReference type="InterPro" id="IPR050596">
    <property type="entry name" value="AspAT/PAT-like"/>
</dbReference>
<evidence type="ECO:0000313" key="10">
    <source>
        <dbReference type="EMBL" id="MFD1196709.1"/>
    </source>
</evidence>
<evidence type="ECO:0000256" key="3">
    <source>
        <dbReference type="ARBA" id="ARBA00012753"/>
    </source>
</evidence>
<organism evidence="10 11">
    <name type="scientific">Seohaeicola saemankumensis</name>
    <dbReference type="NCBI Taxonomy" id="481181"/>
    <lineage>
        <taxon>Bacteria</taxon>
        <taxon>Pseudomonadati</taxon>
        <taxon>Pseudomonadota</taxon>
        <taxon>Alphaproteobacteria</taxon>
        <taxon>Rhodobacterales</taxon>
        <taxon>Roseobacteraceae</taxon>
        <taxon>Seohaeicola</taxon>
    </lineage>
</organism>
<dbReference type="InterPro" id="IPR015424">
    <property type="entry name" value="PyrdxlP-dep_Trfase"/>
</dbReference>
<dbReference type="EC" id="2.6.1.1" evidence="3"/>
<comment type="similarity">
    <text evidence="8">Belongs to the class-II pyridoxal-phosphate-dependent aminotransferase family.</text>
</comment>
<evidence type="ECO:0000313" key="11">
    <source>
        <dbReference type="Proteomes" id="UP001597151"/>
    </source>
</evidence>
<accession>A0ABW3THP4</accession>
<gene>
    <name evidence="10" type="ORF">ACFQ3C_18760</name>
</gene>
<proteinExistence type="inferred from homology"/>
<evidence type="ECO:0000256" key="2">
    <source>
        <dbReference type="ARBA" id="ARBA00007441"/>
    </source>
</evidence>
<evidence type="ECO:0000256" key="5">
    <source>
        <dbReference type="ARBA" id="ARBA00022679"/>
    </source>
</evidence>
<dbReference type="InterPro" id="IPR004839">
    <property type="entry name" value="Aminotransferase_I/II_large"/>
</dbReference>
<dbReference type="InterPro" id="IPR015422">
    <property type="entry name" value="PyrdxlP-dep_Trfase_small"/>
</dbReference>
<keyword evidence="11" id="KW-1185">Reference proteome</keyword>
<dbReference type="EMBL" id="JBHTKR010000013">
    <property type="protein sequence ID" value="MFD1196709.1"/>
    <property type="molecule type" value="Genomic_DNA"/>
</dbReference>
<dbReference type="Gene3D" id="3.90.1150.10">
    <property type="entry name" value="Aspartate Aminotransferase, domain 1"/>
    <property type="match status" value="1"/>
</dbReference>
<evidence type="ECO:0000256" key="7">
    <source>
        <dbReference type="ARBA" id="ARBA00049185"/>
    </source>
</evidence>
<evidence type="ECO:0000259" key="9">
    <source>
        <dbReference type="Pfam" id="PF00155"/>
    </source>
</evidence>
<dbReference type="GO" id="GO:0008483">
    <property type="term" value="F:transaminase activity"/>
    <property type="evidence" value="ECO:0007669"/>
    <property type="project" value="UniProtKB-KW"/>
</dbReference>
<dbReference type="InterPro" id="IPR015421">
    <property type="entry name" value="PyrdxlP-dep_Trfase_major"/>
</dbReference>
<dbReference type="CDD" id="cd00609">
    <property type="entry name" value="AAT_like"/>
    <property type="match status" value="1"/>
</dbReference>
<evidence type="ECO:0000256" key="6">
    <source>
        <dbReference type="ARBA" id="ARBA00022898"/>
    </source>
</evidence>
<sequence>MSILSAGIPDAASLAWGLPSFQTPAPIRAAVSHALEADPKIGMYALPGGLPELLAAVAAEHERRTGMRVDPNRRVVISAGNMEGLQILMQAIINPGDEVIVTDPGFVSHISQIKFSGGVPVFWKMDEAGGWDLDIDALPRLIGPRTKAIVLVTPSNPTGAILSETSLRAAADIARERGILVILDDPYSPFVFDEPQRFFNLATMPELSENLAYLFTFSKAYAMSGWRAAYMVLPEAIRAEVVKIHDLTMICTPRTSQVAALAALTTEPLHLAQFRSVLARRRDLICERLDRVAHVFDYVRPKGAYYVFPRIVAAFENDVQFAHDLLNHAHVTVTPGSAFGPSGSAHVRMAYCVEDDVINLAFDRIEAHFGR</sequence>
<dbReference type="SUPFAM" id="SSF53383">
    <property type="entry name" value="PLP-dependent transferases"/>
    <property type="match status" value="1"/>
</dbReference>
<comment type="cofactor">
    <cofactor evidence="1 8">
        <name>pyridoxal 5'-phosphate</name>
        <dbReference type="ChEBI" id="CHEBI:597326"/>
    </cofactor>
</comment>
<keyword evidence="4 10" id="KW-0032">Aminotransferase</keyword>
<feature type="domain" description="Aminotransferase class I/classII large" evidence="9">
    <location>
        <begin position="16"/>
        <end position="365"/>
    </location>
</feature>
<comment type="catalytic activity">
    <reaction evidence="7">
        <text>L-aspartate + 2-oxoglutarate = oxaloacetate + L-glutamate</text>
        <dbReference type="Rhea" id="RHEA:21824"/>
        <dbReference type="ChEBI" id="CHEBI:16452"/>
        <dbReference type="ChEBI" id="CHEBI:16810"/>
        <dbReference type="ChEBI" id="CHEBI:29985"/>
        <dbReference type="ChEBI" id="CHEBI:29991"/>
        <dbReference type="EC" id="2.6.1.1"/>
    </reaction>
</comment>
<comment type="caution">
    <text evidence="10">The sequence shown here is derived from an EMBL/GenBank/DDBJ whole genome shotgun (WGS) entry which is preliminary data.</text>
</comment>
<dbReference type="RefSeq" id="WP_380795197.1">
    <property type="nucleotide sequence ID" value="NZ_JBHTKR010000013.1"/>
</dbReference>
<keyword evidence="5" id="KW-0808">Transferase</keyword>
<dbReference type="PANTHER" id="PTHR46383">
    <property type="entry name" value="ASPARTATE AMINOTRANSFERASE"/>
    <property type="match status" value="1"/>
</dbReference>
<name>A0ABW3THP4_9RHOB</name>
<dbReference type="PROSITE" id="PS00599">
    <property type="entry name" value="AA_TRANSFER_CLASS_2"/>
    <property type="match status" value="1"/>
</dbReference>
<evidence type="ECO:0000256" key="4">
    <source>
        <dbReference type="ARBA" id="ARBA00022576"/>
    </source>
</evidence>
<dbReference type="Pfam" id="PF00155">
    <property type="entry name" value="Aminotran_1_2"/>
    <property type="match status" value="1"/>
</dbReference>
<dbReference type="Proteomes" id="UP001597151">
    <property type="component" value="Unassembled WGS sequence"/>
</dbReference>
<dbReference type="InterPro" id="IPR001917">
    <property type="entry name" value="Aminotrans_II_pyridoxalP_BS"/>
</dbReference>
<evidence type="ECO:0000256" key="8">
    <source>
        <dbReference type="RuleBase" id="RU003693"/>
    </source>
</evidence>
<dbReference type="Gene3D" id="3.40.640.10">
    <property type="entry name" value="Type I PLP-dependent aspartate aminotransferase-like (Major domain)"/>
    <property type="match status" value="1"/>
</dbReference>
<protein>
    <recommendedName>
        <fullName evidence="3">aspartate transaminase</fullName>
        <ecNumber evidence="3">2.6.1.1</ecNumber>
    </recommendedName>
</protein>
<reference evidence="11" key="1">
    <citation type="journal article" date="2019" name="Int. J. Syst. Evol. Microbiol.">
        <title>The Global Catalogue of Microorganisms (GCM) 10K type strain sequencing project: providing services to taxonomists for standard genome sequencing and annotation.</title>
        <authorList>
            <consortium name="The Broad Institute Genomics Platform"/>
            <consortium name="The Broad Institute Genome Sequencing Center for Infectious Disease"/>
            <person name="Wu L."/>
            <person name="Ma J."/>
        </authorList>
    </citation>
    <scope>NUCLEOTIDE SEQUENCE [LARGE SCALE GENOMIC DNA]</scope>
    <source>
        <strain evidence="11">CCUG 55328</strain>
    </source>
</reference>
<keyword evidence="6 8" id="KW-0663">Pyridoxal phosphate</keyword>
<comment type="similarity">
    <text evidence="2">Belongs to the class-I pyridoxal-phosphate-dependent aminotransferase family.</text>
</comment>
<evidence type="ECO:0000256" key="1">
    <source>
        <dbReference type="ARBA" id="ARBA00001933"/>
    </source>
</evidence>